<dbReference type="AlphaFoldDB" id="A0A318HSP9"/>
<gene>
    <name evidence="1" type="ORF">EJ73_02847</name>
</gene>
<evidence type="ECO:0000313" key="2">
    <source>
        <dbReference type="Proteomes" id="UP000248314"/>
    </source>
</evidence>
<evidence type="ECO:0000313" key="1">
    <source>
        <dbReference type="EMBL" id="PXX15461.1"/>
    </source>
</evidence>
<name>A0A318HSP9_9BACT</name>
<reference evidence="1 2" key="1">
    <citation type="submission" date="2018-05" db="EMBL/GenBank/DDBJ databases">
        <title>Genomic Encyclopedia of Type Strains, Phase I: the one thousand microbial genomes (KMG-I) project.</title>
        <authorList>
            <person name="Kyrpides N."/>
        </authorList>
    </citation>
    <scope>NUCLEOTIDE SEQUENCE [LARGE SCALE GENOMIC DNA]</scope>
    <source>
        <strain evidence="1 2">DSM 15611</strain>
    </source>
</reference>
<dbReference type="STRING" id="1122991.GCA_000613445_00094"/>
<organism evidence="1 2">
    <name type="scientific">Hoylesella shahii DSM 15611 = JCM 12083</name>
    <dbReference type="NCBI Taxonomy" id="1122991"/>
    <lineage>
        <taxon>Bacteria</taxon>
        <taxon>Pseudomonadati</taxon>
        <taxon>Bacteroidota</taxon>
        <taxon>Bacteroidia</taxon>
        <taxon>Bacteroidales</taxon>
        <taxon>Prevotellaceae</taxon>
        <taxon>Hoylesella</taxon>
    </lineage>
</organism>
<proteinExistence type="predicted"/>
<protein>
    <recommendedName>
        <fullName evidence="3">Peptidase C25-like protein</fullName>
    </recommendedName>
</protein>
<keyword evidence="2" id="KW-1185">Reference proteome</keyword>
<dbReference type="EMBL" id="QJJX01000075">
    <property type="protein sequence ID" value="PXX15461.1"/>
    <property type="molecule type" value="Genomic_DNA"/>
</dbReference>
<evidence type="ECO:0008006" key="3">
    <source>
        <dbReference type="Google" id="ProtNLM"/>
    </source>
</evidence>
<comment type="caution">
    <text evidence="1">The sequence shown here is derived from an EMBL/GenBank/DDBJ whole genome shotgun (WGS) entry which is preliminary data.</text>
</comment>
<accession>A0A318HSP9</accession>
<sequence>MLVYKGHYTEKELSYYKGMAEKNGISFELASNEEDIISYINYGTADVSRSDRDSDPITDFEYVGHGHPTGFYIEPLGNGDYKSFNSERFDARAFDVNANIYLYGCGQGLTGSALHDIYPDITISTLIDNMQRLTRGTIVGYSVTLEWGKNLGSFIPYNLGYRNTNDRLRRRPTIPENKRKVTLKGTRQ</sequence>
<dbReference type="Proteomes" id="UP000248314">
    <property type="component" value="Unassembled WGS sequence"/>
</dbReference>